<dbReference type="InterPro" id="IPR047579">
    <property type="entry name" value="DD_CABYR_SP17"/>
</dbReference>
<sequence length="176" mass="20238">MPRGLRELMADMSREVLRNQPDPSNIHKFLADYLDSLATIRTVTWITDNITSDVKTLSQRAMQRLIDKDLQIEDKTAGFKIIQDSLRKFCLHLVGSSVAETREKCINELVENLNSISDSAKMEGYVRNLFKYVFNVFLEQYLKVGCTSDITIYFKPNFVCLTENGILQQTSYVQLV</sequence>
<dbReference type="Proteomes" id="UP000594454">
    <property type="component" value="Chromosome 3"/>
</dbReference>
<dbReference type="OrthoDB" id="26525at2759"/>
<accession>A0A7R8US17</accession>
<dbReference type="SUPFAM" id="SSF47391">
    <property type="entry name" value="Dimerization-anchoring domain of cAMP-dependent PK regulatory subunit"/>
    <property type="match status" value="1"/>
</dbReference>
<dbReference type="InParanoid" id="A0A7R8US17"/>
<name>A0A7R8US17_HERIL</name>
<evidence type="ECO:0000313" key="1">
    <source>
        <dbReference type="EMBL" id="CAD7085971.1"/>
    </source>
</evidence>
<organism evidence="1 2">
    <name type="scientific">Hermetia illucens</name>
    <name type="common">Black soldier fly</name>
    <dbReference type="NCBI Taxonomy" id="343691"/>
    <lineage>
        <taxon>Eukaryota</taxon>
        <taxon>Metazoa</taxon>
        <taxon>Ecdysozoa</taxon>
        <taxon>Arthropoda</taxon>
        <taxon>Hexapoda</taxon>
        <taxon>Insecta</taxon>
        <taxon>Pterygota</taxon>
        <taxon>Neoptera</taxon>
        <taxon>Endopterygota</taxon>
        <taxon>Diptera</taxon>
        <taxon>Brachycera</taxon>
        <taxon>Stratiomyomorpha</taxon>
        <taxon>Stratiomyidae</taxon>
        <taxon>Hermetiinae</taxon>
        <taxon>Hermetia</taxon>
    </lineage>
</organism>
<dbReference type="EMBL" id="LR899011">
    <property type="protein sequence ID" value="CAD7085971.1"/>
    <property type="molecule type" value="Genomic_DNA"/>
</dbReference>
<gene>
    <name evidence="1" type="ORF">HERILL_LOCUS8778</name>
</gene>
<proteinExistence type="predicted"/>
<dbReference type="AlphaFoldDB" id="A0A7R8US17"/>
<protein>
    <submittedName>
        <fullName evidence="1">Uncharacterized protein</fullName>
    </submittedName>
</protein>
<reference evidence="1 2" key="1">
    <citation type="submission" date="2020-11" db="EMBL/GenBank/DDBJ databases">
        <authorList>
            <person name="Wallbank WR R."/>
            <person name="Pardo Diaz C."/>
            <person name="Kozak K."/>
            <person name="Martin S."/>
            <person name="Jiggins C."/>
            <person name="Moest M."/>
            <person name="Warren A I."/>
            <person name="Generalovic N T."/>
            <person name="Byers J.R.P. K."/>
            <person name="Montejo-Kovacevich G."/>
            <person name="Yen C E."/>
        </authorList>
    </citation>
    <scope>NUCLEOTIDE SEQUENCE [LARGE SCALE GENOMIC DNA]</scope>
</reference>
<dbReference type="CDD" id="cd12100">
    <property type="entry name" value="DD_CABYR_SP17"/>
    <property type="match status" value="1"/>
</dbReference>
<evidence type="ECO:0000313" key="2">
    <source>
        <dbReference type="Proteomes" id="UP000594454"/>
    </source>
</evidence>
<dbReference type="Gene3D" id="1.20.890.10">
    <property type="entry name" value="cAMP-dependent protein kinase regulatory subunit, dimerization-anchoring domain"/>
    <property type="match status" value="1"/>
</dbReference>
<keyword evidence="2" id="KW-1185">Reference proteome</keyword>